<sequence length="236" mass="26458">MTTIKELNRDFFIVAHRGASAYEPENTLRAIKRAIEIGADAIEIDVRISRDGYAVVIHDETVDRTTNGTGKVSELTLRELKNLDAGLGEKIPLLNEVLDYIAGKTVLFIEIKVEEAIKPTLKEVEKRNLWNSVLFTSFNKEHLIDILNYNPKALTGLIYIKHTDGIIRAKKIGAKAVLPFHRLATKKAIAFARKLKLMVIPWTVDNFNIAETLKSHGANGIVTNMPDTMLKLKSNQ</sequence>
<name>A0A497F654_9CREN</name>
<dbReference type="InterPro" id="IPR030395">
    <property type="entry name" value="GP_PDE_dom"/>
</dbReference>
<dbReference type="SUPFAM" id="SSF51695">
    <property type="entry name" value="PLC-like phosphodiesterases"/>
    <property type="match status" value="1"/>
</dbReference>
<evidence type="ECO:0000313" key="2">
    <source>
        <dbReference type="EMBL" id="RLE54692.1"/>
    </source>
</evidence>
<proteinExistence type="predicted"/>
<dbReference type="Proteomes" id="UP000269499">
    <property type="component" value="Unassembled WGS sequence"/>
</dbReference>
<dbReference type="PROSITE" id="PS51704">
    <property type="entry name" value="GP_PDE"/>
    <property type="match status" value="1"/>
</dbReference>
<evidence type="ECO:0000259" key="1">
    <source>
        <dbReference type="PROSITE" id="PS51704"/>
    </source>
</evidence>
<dbReference type="InterPro" id="IPR017946">
    <property type="entry name" value="PLC-like_Pdiesterase_TIM-brl"/>
</dbReference>
<dbReference type="EMBL" id="QMRA01000019">
    <property type="protein sequence ID" value="RLE54692.1"/>
    <property type="molecule type" value="Genomic_DNA"/>
</dbReference>
<dbReference type="PANTHER" id="PTHR46211:SF14">
    <property type="entry name" value="GLYCEROPHOSPHODIESTER PHOSPHODIESTERASE"/>
    <property type="match status" value="1"/>
</dbReference>
<feature type="domain" description="GP-PDE" evidence="1">
    <location>
        <begin position="11"/>
        <end position="233"/>
    </location>
</feature>
<dbReference type="Pfam" id="PF03009">
    <property type="entry name" value="GDPD"/>
    <property type="match status" value="1"/>
</dbReference>
<dbReference type="PANTHER" id="PTHR46211">
    <property type="entry name" value="GLYCEROPHOSPHORYL DIESTER PHOSPHODIESTERASE"/>
    <property type="match status" value="1"/>
</dbReference>
<dbReference type="GO" id="GO:0008081">
    <property type="term" value="F:phosphoric diester hydrolase activity"/>
    <property type="evidence" value="ECO:0007669"/>
    <property type="project" value="InterPro"/>
</dbReference>
<accession>A0A497F654</accession>
<evidence type="ECO:0000313" key="3">
    <source>
        <dbReference type="Proteomes" id="UP000269499"/>
    </source>
</evidence>
<protein>
    <submittedName>
        <fullName evidence="2">Glycerophosphodiester phosphodiesterase</fullName>
    </submittedName>
</protein>
<dbReference type="Gene3D" id="3.20.20.190">
    <property type="entry name" value="Phosphatidylinositol (PI) phosphodiesterase"/>
    <property type="match status" value="1"/>
</dbReference>
<dbReference type="GO" id="GO:0006629">
    <property type="term" value="P:lipid metabolic process"/>
    <property type="evidence" value="ECO:0007669"/>
    <property type="project" value="InterPro"/>
</dbReference>
<comment type="caution">
    <text evidence="2">The sequence shown here is derived from an EMBL/GenBank/DDBJ whole genome shotgun (WGS) entry which is preliminary data.</text>
</comment>
<gene>
    <name evidence="2" type="ORF">DRJ26_01650</name>
</gene>
<dbReference type="AlphaFoldDB" id="A0A497F654"/>
<reference evidence="2 3" key="1">
    <citation type="submission" date="2018-06" db="EMBL/GenBank/DDBJ databases">
        <title>Extensive metabolic versatility and redundancy in microbially diverse, dynamic hydrothermal sediments.</title>
        <authorList>
            <person name="Dombrowski N."/>
            <person name="Teske A."/>
            <person name="Baker B.J."/>
        </authorList>
    </citation>
    <scope>NUCLEOTIDE SEQUENCE [LARGE SCALE GENOMIC DNA]</scope>
    <source>
        <strain evidence="2">B20_G2</strain>
    </source>
</reference>
<organism evidence="2 3">
    <name type="scientific">Thermoproteota archaeon</name>
    <dbReference type="NCBI Taxonomy" id="2056631"/>
    <lineage>
        <taxon>Archaea</taxon>
        <taxon>Thermoproteota</taxon>
    </lineage>
</organism>